<dbReference type="Proteomes" id="UP001302812">
    <property type="component" value="Unassembled WGS sequence"/>
</dbReference>
<gene>
    <name evidence="2" type="ORF">N656DRAFT_802659</name>
</gene>
<dbReference type="RefSeq" id="XP_064665046.1">
    <property type="nucleotide sequence ID" value="XM_064818268.1"/>
</dbReference>
<keyword evidence="3" id="KW-1185">Reference proteome</keyword>
<dbReference type="AlphaFoldDB" id="A0AAN6QHF3"/>
<feature type="region of interest" description="Disordered" evidence="1">
    <location>
        <begin position="1"/>
        <end position="21"/>
    </location>
</feature>
<evidence type="ECO:0000256" key="1">
    <source>
        <dbReference type="SAM" id="MobiDB-lite"/>
    </source>
</evidence>
<name>A0AAN6QHF3_9PEZI</name>
<reference evidence="2" key="1">
    <citation type="journal article" date="2023" name="Mol. Phylogenet. Evol.">
        <title>Genome-scale phylogeny and comparative genomics of the fungal order Sordariales.</title>
        <authorList>
            <person name="Hensen N."/>
            <person name="Bonometti L."/>
            <person name="Westerberg I."/>
            <person name="Brannstrom I.O."/>
            <person name="Guillou S."/>
            <person name="Cros-Aarteil S."/>
            <person name="Calhoun S."/>
            <person name="Haridas S."/>
            <person name="Kuo A."/>
            <person name="Mondo S."/>
            <person name="Pangilinan J."/>
            <person name="Riley R."/>
            <person name="LaButti K."/>
            <person name="Andreopoulos B."/>
            <person name="Lipzen A."/>
            <person name="Chen C."/>
            <person name="Yan M."/>
            <person name="Daum C."/>
            <person name="Ng V."/>
            <person name="Clum A."/>
            <person name="Steindorff A."/>
            <person name="Ohm R.A."/>
            <person name="Martin F."/>
            <person name="Silar P."/>
            <person name="Natvig D.O."/>
            <person name="Lalanne C."/>
            <person name="Gautier V."/>
            <person name="Ament-Velasquez S.L."/>
            <person name="Kruys A."/>
            <person name="Hutchinson M.I."/>
            <person name="Powell A.J."/>
            <person name="Barry K."/>
            <person name="Miller A.N."/>
            <person name="Grigoriev I.V."/>
            <person name="Debuchy R."/>
            <person name="Gladieux P."/>
            <person name="Hiltunen Thoren M."/>
            <person name="Johannesson H."/>
        </authorList>
    </citation>
    <scope>NUCLEOTIDE SEQUENCE</scope>
    <source>
        <strain evidence="2">CBS 508.74</strain>
    </source>
</reference>
<protein>
    <submittedName>
        <fullName evidence="2">Uncharacterized protein</fullName>
    </submittedName>
</protein>
<comment type="caution">
    <text evidence="2">The sequence shown here is derived from an EMBL/GenBank/DDBJ whole genome shotgun (WGS) entry which is preliminary data.</text>
</comment>
<evidence type="ECO:0000313" key="3">
    <source>
        <dbReference type="Proteomes" id="UP001302812"/>
    </source>
</evidence>
<organism evidence="2 3">
    <name type="scientific">Canariomyces notabilis</name>
    <dbReference type="NCBI Taxonomy" id="2074819"/>
    <lineage>
        <taxon>Eukaryota</taxon>
        <taxon>Fungi</taxon>
        <taxon>Dikarya</taxon>
        <taxon>Ascomycota</taxon>
        <taxon>Pezizomycotina</taxon>
        <taxon>Sordariomycetes</taxon>
        <taxon>Sordariomycetidae</taxon>
        <taxon>Sordariales</taxon>
        <taxon>Chaetomiaceae</taxon>
        <taxon>Canariomyces</taxon>
    </lineage>
</organism>
<sequence>MTTNNPAQPGDSDSDGCGDANNDYNTLEPYYETDHLVFLVHVPRLTRKGYIRYLYVDLKDVIQPKSLGGGAHRGHMFKFSVKIMQARAGDTTTTPDGPGNDGRVPEGVVRVHVTSQSCQDPLHRYPAARMRPIGRVRRDACPDDVRRAYEEVRDQLEADLDLECCHNWTDAAIQRLRDSGVLRELRPHDDPAVRFGKDAVNDGTF</sequence>
<dbReference type="EMBL" id="MU853373">
    <property type="protein sequence ID" value="KAK4107476.1"/>
    <property type="molecule type" value="Genomic_DNA"/>
</dbReference>
<reference evidence="2" key="2">
    <citation type="submission" date="2023-05" db="EMBL/GenBank/DDBJ databases">
        <authorList>
            <consortium name="Lawrence Berkeley National Laboratory"/>
            <person name="Steindorff A."/>
            <person name="Hensen N."/>
            <person name="Bonometti L."/>
            <person name="Westerberg I."/>
            <person name="Brannstrom I.O."/>
            <person name="Guillou S."/>
            <person name="Cros-Aarteil S."/>
            <person name="Calhoun S."/>
            <person name="Haridas S."/>
            <person name="Kuo A."/>
            <person name="Mondo S."/>
            <person name="Pangilinan J."/>
            <person name="Riley R."/>
            <person name="Labutti K."/>
            <person name="Andreopoulos B."/>
            <person name="Lipzen A."/>
            <person name="Chen C."/>
            <person name="Yanf M."/>
            <person name="Daum C."/>
            <person name="Ng V."/>
            <person name="Clum A."/>
            <person name="Ohm R."/>
            <person name="Martin F."/>
            <person name="Silar P."/>
            <person name="Natvig D."/>
            <person name="Lalanne C."/>
            <person name="Gautier V."/>
            <person name="Ament-Velasquez S.L."/>
            <person name="Kruys A."/>
            <person name="Hutchinson M.I."/>
            <person name="Powell A.J."/>
            <person name="Barry K."/>
            <person name="Miller A.N."/>
            <person name="Grigoriev I.V."/>
            <person name="Debuchy R."/>
            <person name="Gladieux P."/>
            <person name="Thoren M.H."/>
            <person name="Johannesson H."/>
        </authorList>
    </citation>
    <scope>NUCLEOTIDE SEQUENCE</scope>
    <source>
        <strain evidence="2">CBS 508.74</strain>
    </source>
</reference>
<accession>A0AAN6QHF3</accession>
<dbReference type="GeneID" id="89942393"/>
<proteinExistence type="predicted"/>
<evidence type="ECO:0000313" key="2">
    <source>
        <dbReference type="EMBL" id="KAK4107476.1"/>
    </source>
</evidence>